<keyword evidence="1" id="KW-0418">Kinase</keyword>
<proteinExistence type="predicted"/>
<evidence type="ECO:0000256" key="1">
    <source>
        <dbReference type="ARBA" id="ARBA00022777"/>
    </source>
</evidence>
<feature type="transmembrane region" description="Helical" evidence="3">
    <location>
        <begin position="129"/>
        <end position="148"/>
    </location>
</feature>
<dbReference type="InterPro" id="IPR039506">
    <property type="entry name" value="SPOB_a"/>
</dbReference>
<evidence type="ECO:0000256" key="2">
    <source>
        <dbReference type="ARBA" id="ARBA00023012"/>
    </source>
</evidence>
<gene>
    <name evidence="5" type="ORF">GTO89_03045</name>
</gene>
<dbReference type="EMBL" id="WXEX01000002">
    <property type="protein sequence ID" value="MZP42011.1"/>
    <property type="molecule type" value="Genomic_DNA"/>
</dbReference>
<comment type="caution">
    <text evidence="5">The sequence shown here is derived from an EMBL/GenBank/DDBJ whole genome shotgun (WGS) entry which is preliminary data.</text>
</comment>
<keyword evidence="3" id="KW-0812">Transmembrane</keyword>
<dbReference type="SMART" id="SM00387">
    <property type="entry name" value="HATPase_c"/>
    <property type="match status" value="1"/>
</dbReference>
<feature type="transmembrane region" description="Helical" evidence="3">
    <location>
        <begin position="6"/>
        <end position="25"/>
    </location>
</feature>
<feature type="transmembrane region" description="Helical" evidence="3">
    <location>
        <begin position="62"/>
        <end position="81"/>
    </location>
</feature>
<keyword evidence="3" id="KW-1133">Transmembrane helix</keyword>
<feature type="domain" description="Histidine kinase" evidence="4">
    <location>
        <begin position="297"/>
        <end position="438"/>
    </location>
</feature>
<evidence type="ECO:0000259" key="4">
    <source>
        <dbReference type="PROSITE" id="PS50109"/>
    </source>
</evidence>
<dbReference type="Proteomes" id="UP000471031">
    <property type="component" value="Unassembled WGS sequence"/>
</dbReference>
<dbReference type="AlphaFoldDB" id="A0A845L8U3"/>
<evidence type="ECO:0000313" key="6">
    <source>
        <dbReference type="Proteomes" id="UP000471031"/>
    </source>
</evidence>
<dbReference type="OrthoDB" id="1634477at2"/>
<dbReference type="PROSITE" id="PS50109">
    <property type="entry name" value="HIS_KIN"/>
    <property type="match status" value="1"/>
</dbReference>
<dbReference type="InterPro" id="IPR003594">
    <property type="entry name" value="HATPase_dom"/>
</dbReference>
<dbReference type="Gene3D" id="1.10.287.130">
    <property type="match status" value="1"/>
</dbReference>
<dbReference type="Pfam" id="PF02518">
    <property type="entry name" value="HATPase_c"/>
    <property type="match status" value="1"/>
</dbReference>
<dbReference type="RefSeq" id="WP_161260597.1">
    <property type="nucleotide sequence ID" value="NZ_JAFBDC010000002.1"/>
</dbReference>
<accession>A0A845L8U3</accession>
<evidence type="ECO:0000313" key="5">
    <source>
        <dbReference type="EMBL" id="MZP42011.1"/>
    </source>
</evidence>
<feature type="transmembrane region" description="Helical" evidence="3">
    <location>
        <begin position="203"/>
        <end position="223"/>
    </location>
</feature>
<dbReference type="GO" id="GO:0016301">
    <property type="term" value="F:kinase activity"/>
    <property type="evidence" value="ECO:0007669"/>
    <property type="project" value="UniProtKB-KW"/>
</dbReference>
<protein>
    <submittedName>
        <fullName evidence="5">GHKL domain-containing protein</fullName>
    </submittedName>
</protein>
<dbReference type="GO" id="GO:0000160">
    <property type="term" value="P:phosphorelay signal transduction system"/>
    <property type="evidence" value="ECO:0007669"/>
    <property type="project" value="UniProtKB-KW"/>
</dbReference>
<name>A0A845L8U3_HELGE</name>
<dbReference type="Pfam" id="PF14689">
    <property type="entry name" value="SPOB_a"/>
    <property type="match status" value="1"/>
</dbReference>
<dbReference type="InterPro" id="IPR005467">
    <property type="entry name" value="His_kinase_dom"/>
</dbReference>
<dbReference type="PANTHER" id="PTHR40448">
    <property type="entry name" value="TWO-COMPONENT SENSOR HISTIDINE KINASE"/>
    <property type="match status" value="1"/>
</dbReference>
<keyword evidence="2" id="KW-0902">Two-component regulatory system</keyword>
<dbReference type="GO" id="GO:0042802">
    <property type="term" value="F:identical protein binding"/>
    <property type="evidence" value="ECO:0007669"/>
    <property type="project" value="TreeGrafter"/>
</dbReference>
<keyword evidence="6" id="KW-1185">Reference proteome</keyword>
<evidence type="ECO:0000256" key="3">
    <source>
        <dbReference type="SAM" id="Phobius"/>
    </source>
</evidence>
<dbReference type="Gene3D" id="3.30.565.10">
    <property type="entry name" value="Histidine kinase-like ATPase, C-terminal domain"/>
    <property type="match status" value="1"/>
</dbReference>
<reference evidence="5 6" key="1">
    <citation type="submission" date="2020-01" db="EMBL/GenBank/DDBJ databases">
        <title>Whole genome sequence of Heliobacterium gestii DSM 11169.</title>
        <authorList>
            <person name="Kyndt J.A."/>
            <person name="Meyer T.E."/>
        </authorList>
    </citation>
    <scope>NUCLEOTIDE SEQUENCE [LARGE SCALE GENOMIC DNA]</scope>
    <source>
        <strain evidence="5 6">DSM 11169</strain>
    </source>
</reference>
<sequence>MIDQHKILAFFLVSIPESLAANFLASQLLSILNNKKAIKRVTLLSIIEAVVTWGLYAIEIPVSIRIFINYAGFVTLSFYLLNLKLPTAISLNMIILSSIIVIQTSFIAVVSSLYSALLGTKLNFVDHTLEIGFFSTLFLALLAIISFNKKFVLWNEDGLSALIKKYGRILVIVFIQLLLLGYISFSVFYDAFEPGNNVDISSIVWLFSSGFLISEIFLIRYLIRHVLIGTLQEVNDTYLQQVNDLFLAFRAQRHDFSNHLHTLNLLIITNNMEKASGYMKGLVKEAVDLNTVLRIADPVIAAVVRVKLAQAEQKGIRLVLNILHDLSGLKIKSYQMVKILGNIIDNAFDAVEEFCSEKKEVYLETNKTKGKIRILVSNPNTQMSNTKVEDIFKSGFTTKKSHSGIGLTVCKKIIEEQNGEINAYEENGDFIIEITLPL</sequence>
<dbReference type="PANTHER" id="PTHR40448:SF1">
    <property type="entry name" value="TWO-COMPONENT SENSOR HISTIDINE KINASE"/>
    <property type="match status" value="1"/>
</dbReference>
<dbReference type="SUPFAM" id="SSF55874">
    <property type="entry name" value="ATPase domain of HSP90 chaperone/DNA topoisomerase II/histidine kinase"/>
    <property type="match status" value="1"/>
</dbReference>
<organism evidence="5 6">
    <name type="scientific">Heliomicrobium gestii</name>
    <name type="common">Heliobacterium gestii</name>
    <dbReference type="NCBI Taxonomy" id="2699"/>
    <lineage>
        <taxon>Bacteria</taxon>
        <taxon>Bacillati</taxon>
        <taxon>Bacillota</taxon>
        <taxon>Clostridia</taxon>
        <taxon>Eubacteriales</taxon>
        <taxon>Heliobacteriaceae</taxon>
        <taxon>Heliomicrobium</taxon>
    </lineage>
</organism>
<keyword evidence="1" id="KW-0808">Transferase</keyword>
<dbReference type="InterPro" id="IPR036890">
    <property type="entry name" value="HATPase_C_sf"/>
</dbReference>
<feature type="transmembrane region" description="Helical" evidence="3">
    <location>
        <begin position="169"/>
        <end position="191"/>
    </location>
</feature>
<feature type="transmembrane region" description="Helical" evidence="3">
    <location>
        <begin position="93"/>
        <end position="117"/>
    </location>
</feature>
<keyword evidence="3" id="KW-0472">Membrane</keyword>